<evidence type="ECO:0000313" key="2">
    <source>
        <dbReference type="Proteomes" id="UP000765509"/>
    </source>
</evidence>
<keyword evidence="2" id="KW-1185">Reference proteome</keyword>
<proteinExistence type="predicted"/>
<protein>
    <submittedName>
        <fullName evidence="1">Uncharacterized protein</fullName>
    </submittedName>
</protein>
<dbReference type="Proteomes" id="UP000765509">
    <property type="component" value="Unassembled WGS sequence"/>
</dbReference>
<evidence type="ECO:0000313" key="1">
    <source>
        <dbReference type="EMBL" id="MBW0466152.1"/>
    </source>
</evidence>
<name>A0A9Q3GH27_9BASI</name>
<organism evidence="1 2">
    <name type="scientific">Austropuccinia psidii MF-1</name>
    <dbReference type="NCBI Taxonomy" id="1389203"/>
    <lineage>
        <taxon>Eukaryota</taxon>
        <taxon>Fungi</taxon>
        <taxon>Dikarya</taxon>
        <taxon>Basidiomycota</taxon>
        <taxon>Pucciniomycotina</taxon>
        <taxon>Pucciniomycetes</taxon>
        <taxon>Pucciniales</taxon>
        <taxon>Sphaerophragmiaceae</taxon>
        <taxon>Austropuccinia</taxon>
    </lineage>
</organism>
<reference evidence="1" key="1">
    <citation type="submission" date="2021-03" db="EMBL/GenBank/DDBJ databases">
        <title>Draft genome sequence of rust myrtle Austropuccinia psidii MF-1, a brazilian biotype.</title>
        <authorList>
            <person name="Quecine M.C."/>
            <person name="Pachon D.M.R."/>
            <person name="Bonatelli M.L."/>
            <person name="Correr F.H."/>
            <person name="Franceschini L.M."/>
            <person name="Leite T.F."/>
            <person name="Margarido G.R.A."/>
            <person name="Almeida C.A."/>
            <person name="Ferrarezi J.A."/>
            <person name="Labate C.A."/>
        </authorList>
    </citation>
    <scope>NUCLEOTIDE SEQUENCE</scope>
    <source>
        <strain evidence="1">MF-1</strain>
    </source>
</reference>
<dbReference type="AlphaFoldDB" id="A0A9Q3GH27"/>
<sequence length="87" mass="9642">MPIQNLCLTRPTRYQARTKAVITPTTRVTLEETPAVPQLKAHLGRGPVMEWEAPSRKEGRWLRRSSSFSGVVCAFSGISRTTLKGSS</sequence>
<gene>
    <name evidence="1" type="ORF">O181_005867</name>
</gene>
<dbReference type="EMBL" id="AVOT02001223">
    <property type="protein sequence ID" value="MBW0466152.1"/>
    <property type="molecule type" value="Genomic_DNA"/>
</dbReference>
<accession>A0A9Q3GH27</accession>
<comment type="caution">
    <text evidence="1">The sequence shown here is derived from an EMBL/GenBank/DDBJ whole genome shotgun (WGS) entry which is preliminary data.</text>
</comment>